<dbReference type="InterPro" id="IPR000719">
    <property type="entry name" value="Prot_kinase_dom"/>
</dbReference>
<comment type="caution">
    <text evidence="9">The sequence shown here is derived from an EMBL/GenBank/DDBJ whole genome shotgun (WGS) entry which is preliminary data.</text>
</comment>
<dbReference type="EMBL" id="JABFUD020000010">
    <property type="protein sequence ID" value="KAI5074924.1"/>
    <property type="molecule type" value="Genomic_DNA"/>
</dbReference>
<evidence type="ECO:0000256" key="2">
    <source>
        <dbReference type="ARBA" id="ARBA00022527"/>
    </source>
</evidence>
<name>A0A9D4UW37_ADICA</name>
<keyword evidence="10" id="KW-1185">Reference proteome</keyword>
<dbReference type="PROSITE" id="PS00108">
    <property type="entry name" value="PROTEIN_KINASE_ST"/>
    <property type="match status" value="1"/>
</dbReference>
<keyword evidence="3" id="KW-0808">Transferase</keyword>
<proteinExistence type="inferred from homology"/>
<evidence type="ECO:0000313" key="10">
    <source>
        <dbReference type="Proteomes" id="UP000886520"/>
    </source>
</evidence>
<comment type="function">
    <text evidence="7">CIPK serine-threonine protein kinases interact with CBL proteins. Binding of a CBL protein to the regulatory NAF domain of CIPK protein lead to the activation of the kinase in a calcium-dependent manner.</text>
</comment>
<accession>A0A9D4UW37</accession>
<dbReference type="AlphaFoldDB" id="A0A9D4UW37"/>
<reference evidence="9" key="1">
    <citation type="submission" date="2021-01" db="EMBL/GenBank/DDBJ databases">
        <title>Adiantum capillus-veneris genome.</title>
        <authorList>
            <person name="Fang Y."/>
            <person name="Liao Q."/>
        </authorList>
    </citation>
    <scope>NUCLEOTIDE SEQUENCE</scope>
    <source>
        <strain evidence="9">H3</strain>
        <tissue evidence="9">Leaf</tissue>
    </source>
</reference>
<dbReference type="SUPFAM" id="SSF56112">
    <property type="entry name" value="Protein kinase-like (PK-like)"/>
    <property type="match status" value="1"/>
</dbReference>
<evidence type="ECO:0000256" key="7">
    <source>
        <dbReference type="ARBA" id="ARBA00058225"/>
    </source>
</evidence>
<keyword evidence="2" id="KW-0723">Serine/threonine-protein kinase</keyword>
<dbReference type="Gene3D" id="1.10.510.10">
    <property type="entry name" value="Transferase(Phosphotransferase) domain 1"/>
    <property type="match status" value="1"/>
</dbReference>
<evidence type="ECO:0000256" key="3">
    <source>
        <dbReference type="ARBA" id="ARBA00022679"/>
    </source>
</evidence>
<dbReference type="InterPro" id="IPR011009">
    <property type="entry name" value="Kinase-like_dom_sf"/>
</dbReference>
<dbReference type="OrthoDB" id="40902at2759"/>
<evidence type="ECO:0000313" key="9">
    <source>
        <dbReference type="EMBL" id="KAI5074924.1"/>
    </source>
</evidence>
<dbReference type="FunFam" id="1.10.510.10:FF:000571">
    <property type="entry name" value="Maternal embryonic leucine zipper kinase"/>
    <property type="match status" value="1"/>
</dbReference>
<comment type="similarity">
    <text evidence="1">Belongs to the protein kinase superfamily. CAMK Ser/Thr protein kinase family. SNF1 subfamily.</text>
</comment>
<evidence type="ECO:0000256" key="5">
    <source>
        <dbReference type="ARBA" id="ARBA00022777"/>
    </source>
</evidence>
<evidence type="ECO:0000256" key="1">
    <source>
        <dbReference type="ARBA" id="ARBA00006234"/>
    </source>
</evidence>
<organism evidence="9 10">
    <name type="scientific">Adiantum capillus-veneris</name>
    <name type="common">Maidenhair fern</name>
    <dbReference type="NCBI Taxonomy" id="13818"/>
    <lineage>
        <taxon>Eukaryota</taxon>
        <taxon>Viridiplantae</taxon>
        <taxon>Streptophyta</taxon>
        <taxon>Embryophyta</taxon>
        <taxon>Tracheophyta</taxon>
        <taxon>Polypodiopsida</taxon>
        <taxon>Polypodiidae</taxon>
        <taxon>Polypodiales</taxon>
        <taxon>Pteridineae</taxon>
        <taxon>Pteridaceae</taxon>
        <taxon>Vittarioideae</taxon>
        <taxon>Adiantum</taxon>
    </lineage>
</organism>
<feature type="domain" description="Protein kinase" evidence="8">
    <location>
        <begin position="3"/>
        <end position="259"/>
    </location>
</feature>
<dbReference type="Proteomes" id="UP000886520">
    <property type="component" value="Chromosome 10"/>
</dbReference>
<dbReference type="Pfam" id="PF00069">
    <property type="entry name" value="Pkinase"/>
    <property type="match status" value="1"/>
</dbReference>
<dbReference type="InterPro" id="IPR008271">
    <property type="entry name" value="Ser/Thr_kinase_AS"/>
</dbReference>
<protein>
    <recommendedName>
        <fullName evidence="8">Protein kinase domain-containing protein</fullName>
    </recommendedName>
</protein>
<sequence>MSCSFGRQLGHGVDGVVRLCTDISSGQQYACKSVSKNNPDAVRHIHTEISILQKLQGHPNIISFHGHFEDEECIHMLMEMCEGGNLSEYLQQKGPLPEVEAALAMATIIQAVLFCHERGIMHRDLKLDNILLPHKIYSYMELKLADFGTAADFSRCRIFEEAEGTPWYLAPELLAGSYDEKVDVWSLGVLLHILLCGYPPFDGESASEIFEAIRKGKLDLKGDPWPSISAEAKSLVKGMLQRNPFRRIKLRELSTHPWMQRFVVAGKETWANSQVLSTVVVGG</sequence>
<keyword evidence="4" id="KW-0547">Nucleotide-binding</keyword>
<dbReference type="InterPro" id="IPR050205">
    <property type="entry name" value="CDPK_Ser/Thr_kinases"/>
</dbReference>
<dbReference type="GO" id="GO:0004674">
    <property type="term" value="F:protein serine/threonine kinase activity"/>
    <property type="evidence" value="ECO:0007669"/>
    <property type="project" value="UniProtKB-KW"/>
</dbReference>
<evidence type="ECO:0000256" key="6">
    <source>
        <dbReference type="ARBA" id="ARBA00022840"/>
    </source>
</evidence>
<keyword evidence="5" id="KW-0418">Kinase</keyword>
<dbReference type="PANTHER" id="PTHR24349">
    <property type="entry name" value="SERINE/THREONINE-PROTEIN KINASE"/>
    <property type="match status" value="1"/>
</dbReference>
<dbReference type="CDD" id="cd05117">
    <property type="entry name" value="STKc_CAMK"/>
    <property type="match status" value="1"/>
</dbReference>
<dbReference type="PROSITE" id="PS50011">
    <property type="entry name" value="PROTEIN_KINASE_DOM"/>
    <property type="match status" value="1"/>
</dbReference>
<gene>
    <name evidence="9" type="ORF">GOP47_0010885</name>
</gene>
<dbReference type="SMART" id="SM00220">
    <property type="entry name" value="S_TKc"/>
    <property type="match status" value="1"/>
</dbReference>
<evidence type="ECO:0000259" key="8">
    <source>
        <dbReference type="PROSITE" id="PS50011"/>
    </source>
</evidence>
<dbReference type="GO" id="GO:0005524">
    <property type="term" value="F:ATP binding"/>
    <property type="evidence" value="ECO:0007669"/>
    <property type="project" value="UniProtKB-KW"/>
</dbReference>
<keyword evidence="6" id="KW-0067">ATP-binding</keyword>
<evidence type="ECO:0000256" key="4">
    <source>
        <dbReference type="ARBA" id="ARBA00022741"/>
    </source>
</evidence>